<gene>
    <name evidence="1" type="ORF">DC094_04630</name>
</gene>
<evidence type="ECO:0008006" key="3">
    <source>
        <dbReference type="Google" id="ProtNLM"/>
    </source>
</evidence>
<comment type="caution">
    <text evidence="1">The sequence shown here is derived from an EMBL/GenBank/DDBJ whole genome shotgun (WGS) entry which is preliminary data.</text>
</comment>
<organism evidence="1 2">
    <name type="scientific">Pelagibaculum spongiae</name>
    <dbReference type="NCBI Taxonomy" id="2080658"/>
    <lineage>
        <taxon>Bacteria</taxon>
        <taxon>Pseudomonadati</taxon>
        <taxon>Pseudomonadota</taxon>
        <taxon>Gammaproteobacteria</taxon>
        <taxon>Oceanospirillales</taxon>
        <taxon>Pelagibaculum</taxon>
    </lineage>
</organism>
<sequence>MLYSYLDQTGIALLLQGALRCFKPQQLDDPWLELPSDTAASFESLLEQQYQQLPANMRELMDFNFFCQQAESKRAQIEQQLSQGDDQVQRPIIRLFEQPNNLQLWQRLAQNHQGMVVGFEPVEQWPGAMALKQVCYDRQRPKWPQQLFFQPPEFSSDKEWRLQLAPQSALSQKVEQQTLTTTQLPLTQIDCLFFGYKMPSDVIRHIITSLASQNIESLRLFRCKVQAGSYSIIPDKNLRL</sequence>
<dbReference type="OrthoDB" id="4119964at2"/>
<name>A0A2V1H4Y9_9GAMM</name>
<proteinExistence type="predicted"/>
<keyword evidence="2" id="KW-1185">Reference proteome</keyword>
<dbReference type="AlphaFoldDB" id="A0A2V1H4Y9"/>
<dbReference type="RefSeq" id="WP_116685884.1">
    <property type="nucleotide sequence ID" value="NZ_CAWNYD010000001.1"/>
</dbReference>
<protein>
    <recommendedName>
        <fullName evidence="3">DUF2971 domain-containing protein</fullName>
    </recommendedName>
</protein>
<reference evidence="1 2" key="1">
    <citation type="submission" date="2018-04" db="EMBL/GenBank/DDBJ databases">
        <title>Thalassorhabdus spongiae gen. nov., sp. nov., isolated from a marine sponge in South-West Iceland.</title>
        <authorList>
            <person name="Knobloch S."/>
            <person name="Daussin A."/>
            <person name="Johannsson R."/>
            <person name="Marteinsson V.T."/>
        </authorList>
    </citation>
    <scope>NUCLEOTIDE SEQUENCE [LARGE SCALE GENOMIC DNA]</scope>
    <source>
        <strain evidence="1 2">Hp12</strain>
    </source>
</reference>
<evidence type="ECO:0000313" key="2">
    <source>
        <dbReference type="Proteomes" id="UP000244906"/>
    </source>
</evidence>
<dbReference type="EMBL" id="QDDL01000001">
    <property type="protein sequence ID" value="PVZ72298.1"/>
    <property type="molecule type" value="Genomic_DNA"/>
</dbReference>
<dbReference type="Proteomes" id="UP000244906">
    <property type="component" value="Unassembled WGS sequence"/>
</dbReference>
<evidence type="ECO:0000313" key="1">
    <source>
        <dbReference type="EMBL" id="PVZ72298.1"/>
    </source>
</evidence>
<accession>A0A2V1H4Y9</accession>